<keyword evidence="5 6" id="KW-0472">Membrane</keyword>
<evidence type="ECO:0000313" key="9">
    <source>
        <dbReference type="Proteomes" id="UP000646738"/>
    </source>
</evidence>
<gene>
    <name evidence="8" type="primary">araJ_1</name>
    <name evidence="8" type="ORF">Srubr_19040</name>
</gene>
<feature type="transmembrane region" description="Helical" evidence="6">
    <location>
        <begin position="195"/>
        <end position="219"/>
    </location>
</feature>
<feature type="transmembrane region" description="Helical" evidence="6">
    <location>
        <begin position="329"/>
        <end position="349"/>
    </location>
</feature>
<keyword evidence="2" id="KW-1003">Cell membrane</keyword>
<feature type="transmembrane region" description="Helical" evidence="6">
    <location>
        <begin position="161"/>
        <end position="183"/>
    </location>
</feature>
<sequence>MSSRGSTPALLALALGYFTLGTTSLAVVGLSAPMGDGLDVAPARIGLQVTVFALTFAIAAPLAPMALGRMGRKQVLLLGMALLTAGSVAAALAPNYAFLTGARVVAALGAAIFGPASSAAGSLIVPEERRQQALAVVFGGMTAASVLGVPLASFLGDVLGWRQALIGVAVLSGVALVGVAVLMPGLDPGPRPTPAAYRGVLATPGALPTVGTTLLFMAAQFTVYGIAGAYVADRFDASSGYVTATLLAFGIVGVLGNGFASRATRAIGTTRTVSLTVAGVAVAFAALLVAPDAAIGGLLLFALWAFFSQLYQAPQQARLVALLPEQRGLLLALNASALYLGMSLGSFIGSTGLPAWGSGILPATGLGLLLFAGATHYLSVRKAETAPRPVPVSS</sequence>
<reference evidence="9" key="1">
    <citation type="submission" date="2023-07" db="EMBL/GenBank/DDBJ databases">
        <title>Whole genome shotgun sequence of Streptomyces achromogenes subsp. rubradiris NBRC 14000.</title>
        <authorList>
            <person name="Komaki H."/>
            <person name="Tamura T."/>
        </authorList>
    </citation>
    <scope>NUCLEOTIDE SEQUENCE [LARGE SCALE GENOMIC DNA]</scope>
    <source>
        <strain evidence="9">NBRC 14000</strain>
    </source>
</reference>
<feature type="transmembrane region" description="Helical" evidence="6">
    <location>
        <begin position="104"/>
        <end position="126"/>
    </location>
</feature>
<dbReference type="PROSITE" id="PS50850">
    <property type="entry name" value="MFS"/>
    <property type="match status" value="1"/>
</dbReference>
<proteinExistence type="predicted"/>
<keyword evidence="9" id="KW-1185">Reference proteome</keyword>
<comment type="caution">
    <text evidence="8">The sequence shown here is derived from an EMBL/GenBank/DDBJ whole genome shotgun (WGS) entry which is preliminary data.</text>
</comment>
<evidence type="ECO:0000313" key="8">
    <source>
        <dbReference type="EMBL" id="GHI52058.1"/>
    </source>
</evidence>
<keyword evidence="4 6" id="KW-1133">Transmembrane helix</keyword>
<feature type="transmembrane region" description="Helical" evidence="6">
    <location>
        <begin position="75"/>
        <end position="98"/>
    </location>
</feature>
<dbReference type="InterPro" id="IPR011701">
    <property type="entry name" value="MFS"/>
</dbReference>
<evidence type="ECO:0000256" key="5">
    <source>
        <dbReference type="ARBA" id="ARBA00023136"/>
    </source>
</evidence>
<name>A0ABQ3R878_STRRR</name>
<feature type="transmembrane region" description="Helical" evidence="6">
    <location>
        <begin position="133"/>
        <end position="155"/>
    </location>
</feature>
<evidence type="ECO:0000256" key="6">
    <source>
        <dbReference type="SAM" id="Phobius"/>
    </source>
</evidence>
<dbReference type="Gene3D" id="1.20.1250.20">
    <property type="entry name" value="MFS general substrate transporter like domains"/>
    <property type="match status" value="1"/>
</dbReference>
<feature type="transmembrane region" description="Helical" evidence="6">
    <location>
        <begin position="272"/>
        <end position="289"/>
    </location>
</feature>
<organism evidence="8 9">
    <name type="scientific">Streptomyces rubradiris</name>
    <name type="common">Streptomyces achromogenes subsp. rubradiris</name>
    <dbReference type="NCBI Taxonomy" id="285531"/>
    <lineage>
        <taxon>Bacteria</taxon>
        <taxon>Bacillati</taxon>
        <taxon>Actinomycetota</taxon>
        <taxon>Actinomycetes</taxon>
        <taxon>Kitasatosporales</taxon>
        <taxon>Streptomycetaceae</taxon>
        <taxon>Streptomyces</taxon>
    </lineage>
</organism>
<dbReference type="InterPro" id="IPR050189">
    <property type="entry name" value="MFS_Efflux_Transporters"/>
</dbReference>
<evidence type="ECO:0000259" key="7">
    <source>
        <dbReference type="PROSITE" id="PS50850"/>
    </source>
</evidence>
<dbReference type="PANTHER" id="PTHR43124:SF10">
    <property type="entry name" value="PURINE EFFLUX PUMP PBUE"/>
    <property type="match status" value="1"/>
</dbReference>
<feature type="domain" description="Major facilitator superfamily (MFS) profile" evidence="7">
    <location>
        <begin position="9"/>
        <end position="384"/>
    </location>
</feature>
<evidence type="ECO:0000256" key="1">
    <source>
        <dbReference type="ARBA" id="ARBA00004651"/>
    </source>
</evidence>
<comment type="subcellular location">
    <subcellularLocation>
        <location evidence="1">Cell membrane</location>
        <topology evidence="1">Multi-pass membrane protein</topology>
    </subcellularLocation>
</comment>
<evidence type="ECO:0000256" key="4">
    <source>
        <dbReference type="ARBA" id="ARBA00022989"/>
    </source>
</evidence>
<feature type="transmembrane region" description="Helical" evidence="6">
    <location>
        <begin position="295"/>
        <end position="313"/>
    </location>
</feature>
<feature type="transmembrane region" description="Helical" evidence="6">
    <location>
        <begin position="45"/>
        <end position="63"/>
    </location>
</feature>
<keyword evidence="3 6" id="KW-0812">Transmembrane</keyword>
<dbReference type="Proteomes" id="UP000646738">
    <property type="component" value="Unassembled WGS sequence"/>
</dbReference>
<dbReference type="InterPro" id="IPR020846">
    <property type="entry name" value="MFS_dom"/>
</dbReference>
<accession>A0ABQ3R878</accession>
<dbReference type="RefSeq" id="WP_189997668.1">
    <property type="nucleotide sequence ID" value="NZ_BNCB01000016.1"/>
</dbReference>
<protein>
    <submittedName>
        <fullName evidence="8">MFS transporter</fullName>
    </submittedName>
</protein>
<dbReference type="InterPro" id="IPR036259">
    <property type="entry name" value="MFS_trans_sf"/>
</dbReference>
<evidence type="ECO:0000256" key="3">
    <source>
        <dbReference type="ARBA" id="ARBA00022692"/>
    </source>
</evidence>
<dbReference type="PANTHER" id="PTHR43124">
    <property type="entry name" value="PURINE EFFLUX PUMP PBUE"/>
    <property type="match status" value="1"/>
</dbReference>
<dbReference type="EMBL" id="BNEA01000007">
    <property type="protein sequence ID" value="GHI52058.1"/>
    <property type="molecule type" value="Genomic_DNA"/>
</dbReference>
<evidence type="ECO:0000256" key="2">
    <source>
        <dbReference type="ARBA" id="ARBA00022475"/>
    </source>
</evidence>
<dbReference type="Pfam" id="PF07690">
    <property type="entry name" value="MFS_1"/>
    <property type="match status" value="1"/>
</dbReference>
<dbReference type="CDD" id="cd17324">
    <property type="entry name" value="MFS_NepI_like"/>
    <property type="match status" value="1"/>
</dbReference>
<feature type="transmembrane region" description="Helical" evidence="6">
    <location>
        <begin position="239"/>
        <end position="260"/>
    </location>
</feature>
<dbReference type="SUPFAM" id="SSF103473">
    <property type="entry name" value="MFS general substrate transporter"/>
    <property type="match status" value="1"/>
</dbReference>
<feature type="transmembrane region" description="Helical" evidence="6">
    <location>
        <begin position="355"/>
        <end position="378"/>
    </location>
</feature>